<reference evidence="10" key="1">
    <citation type="journal article" date="2021" name="Proc. Natl. Acad. Sci. U.S.A.">
        <title>A Catalog of Tens of Thousands of Viruses from Human Metagenomes Reveals Hidden Associations with Chronic Diseases.</title>
        <authorList>
            <person name="Tisza M.J."/>
            <person name="Buck C.B."/>
        </authorList>
    </citation>
    <scope>NUCLEOTIDE SEQUENCE</scope>
    <source>
        <strain evidence="10">CtNQV2</strain>
    </source>
</reference>
<dbReference type="InterPro" id="IPR011009">
    <property type="entry name" value="Kinase-like_dom_sf"/>
</dbReference>
<evidence type="ECO:0000256" key="7">
    <source>
        <dbReference type="ARBA" id="ARBA00047899"/>
    </source>
</evidence>
<name>A0A8S5RYX0_9CAUD</name>
<evidence type="ECO:0000256" key="8">
    <source>
        <dbReference type="ARBA" id="ARBA00048679"/>
    </source>
</evidence>
<keyword evidence="6" id="KW-0067">ATP-binding</keyword>
<comment type="catalytic activity">
    <reaction evidence="8">
        <text>L-seryl-[protein] + ATP = O-phospho-L-seryl-[protein] + ADP + H(+)</text>
        <dbReference type="Rhea" id="RHEA:17989"/>
        <dbReference type="Rhea" id="RHEA-COMP:9863"/>
        <dbReference type="Rhea" id="RHEA-COMP:11604"/>
        <dbReference type="ChEBI" id="CHEBI:15378"/>
        <dbReference type="ChEBI" id="CHEBI:29999"/>
        <dbReference type="ChEBI" id="CHEBI:30616"/>
        <dbReference type="ChEBI" id="CHEBI:83421"/>
        <dbReference type="ChEBI" id="CHEBI:456216"/>
        <dbReference type="EC" id="2.7.11.1"/>
    </reaction>
</comment>
<dbReference type="PROSITE" id="PS50011">
    <property type="entry name" value="PROTEIN_KINASE_DOM"/>
    <property type="match status" value="1"/>
</dbReference>
<dbReference type="InterPro" id="IPR018934">
    <property type="entry name" value="RIO_dom"/>
</dbReference>
<evidence type="ECO:0000256" key="3">
    <source>
        <dbReference type="ARBA" id="ARBA00022679"/>
    </source>
</evidence>
<dbReference type="EMBL" id="BK032510">
    <property type="protein sequence ID" value="DAF43759.1"/>
    <property type="molecule type" value="Genomic_DNA"/>
</dbReference>
<evidence type="ECO:0000256" key="5">
    <source>
        <dbReference type="ARBA" id="ARBA00022777"/>
    </source>
</evidence>
<accession>A0A8S5RYX0</accession>
<evidence type="ECO:0000313" key="10">
    <source>
        <dbReference type="EMBL" id="DAF43759.1"/>
    </source>
</evidence>
<protein>
    <recommendedName>
        <fullName evidence="1">non-specific serine/threonine protein kinase</fullName>
        <ecNumber evidence="1">2.7.11.1</ecNumber>
    </recommendedName>
</protein>
<dbReference type="EC" id="2.7.11.1" evidence="1"/>
<keyword evidence="10" id="KW-0675">Receptor</keyword>
<organism evidence="10">
    <name type="scientific">Myoviridae sp. ctNQV2</name>
    <dbReference type="NCBI Taxonomy" id="2827683"/>
    <lineage>
        <taxon>Viruses</taxon>
        <taxon>Duplodnaviria</taxon>
        <taxon>Heunggongvirae</taxon>
        <taxon>Uroviricota</taxon>
        <taxon>Caudoviricetes</taxon>
    </lineage>
</organism>
<evidence type="ECO:0000256" key="2">
    <source>
        <dbReference type="ARBA" id="ARBA00022527"/>
    </source>
</evidence>
<sequence length="550" mass="62906">MATIKDSNGKIYKIDTSKELARGGEGMIVSLNNGKVVKLYFEASRAISQRKIDELSLLDNKLFIKPEIAVSGDYNGFIMPELDCVDYFPLYSLYSLNFAMKRGLPSDYQTKIADKLIAAVKNAHDNNIIIGDLNPFNVMVNNNLDVKFIDVDSYETTSYKHNDKLLEEIRDYKNNGFVTKNSDYFALAVCIFNLFTGIHPYKGIHNIYRDNLKDREVNDLSLVNKKEFGNIKVPKFYKAISDTNLLGLFEKLFNNNERFLLDLHGAIIKQIKFDKVICSDDLLITTILSENIVSVTSSQNYLCITTDTHHLIMSTVSKGVVMNLTIIDKSINIILTDKYIYGLKGNKLKLFDIKKQEFIDITSLAINNIHCIKQYENILLIITANDTMYKVYLDETFCNSVKYTVENVYHKSFIKRDGLFQRLGINNIIFYNNGKTLNSCIYPNNIADIQQVGNVGLITSVQNSKIVYELFSINKMGKMNTIQIPEQYNFTANEKFILLFKDDKLRFIDKETLNEVISFKINDVDDYQMLSTKSGIIAYNSSNVKLLNTK</sequence>
<keyword evidence="5 10" id="KW-0418">Kinase</keyword>
<keyword evidence="3" id="KW-0808">Transferase</keyword>
<dbReference type="Gene3D" id="1.10.510.10">
    <property type="entry name" value="Transferase(Phosphotransferase) domain 1"/>
    <property type="match status" value="1"/>
</dbReference>
<dbReference type="Pfam" id="PF01163">
    <property type="entry name" value="RIO1"/>
    <property type="match status" value="1"/>
</dbReference>
<keyword evidence="2" id="KW-0723">Serine/threonine-protein kinase</keyword>
<dbReference type="SUPFAM" id="SSF56112">
    <property type="entry name" value="Protein kinase-like (PK-like)"/>
    <property type="match status" value="1"/>
</dbReference>
<dbReference type="GO" id="GO:0005524">
    <property type="term" value="F:ATP binding"/>
    <property type="evidence" value="ECO:0007669"/>
    <property type="project" value="UniProtKB-KW"/>
</dbReference>
<evidence type="ECO:0000259" key="9">
    <source>
        <dbReference type="PROSITE" id="PS50011"/>
    </source>
</evidence>
<evidence type="ECO:0000256" key="6">
    <source>
        <dbReference type="ARBA" id="ARBA00022840"/>
    </source>
</evidence>
<dbReference type="GO" id="GO:0004674">
    <property type="term" value="F:protein serine/threonine kinase activity"/>
    <property type="evidence" value="ECO:0007669"/>
    <property type="project" value="UniProtKB-KW"/>
</dbReference>
<comment type="catalytic activity">
    <reaction evidence="7">
        <text>L-threonyl-[protein] + ATP = O-phospho-L-threonyl-[protein] + ADP + H(+)</text>
        <dbReference type="Rhea" id="RHEA:46608"/>
        <dbReference type="Rhea" id="RHEA-COMP:11060"/>
        <dbReference type="Rhea" id="RHEA-COMP:11605"/>
        <dbReference type="ChEBI" id="CHEBI:15378"/>
        <dbReference type="ChEBI" id="CHEBI:30013"/>
        <dbReference type="ChEBI" id="CHEBI:30616"/>
        <dbReference type="ChEBI" id="CHEBI:61977"/>
        <dbReference type="ChEBI" id="CHEBI:456216"/>
        <dbReference type="EC" id="2.7.11.1"/>
    </reaction>
</comment>
<dbReference type="InterPro" id="IPR000719">
    <property type="entry name" value="Prot_kinase_dom"/>
</dbReference>
<evidence type="ECO:0000256" key="1">
    <source>
        <dbReference type="ARBA" id="ARBA00012513"/>
    </source>
</evidence>
<feature type="domain" description="Protein kinase" evidence="9">
    <location>
        <begin position="1"/>
        <end position="273"/>
    </location>
</feature>
<evidence type="ECO:0000256" key="4">
    <source>
        <dbReference type="ARBA" id="ARBA00022741"/>
    </source>
</evidence>
<keyword evidence="4" id="KW-0547">Nucleotide-binding</keyword>
<proteinExistence type="predicted"/>